<comment type="caution">
    <text evidence="1">The sequence shown here is derived from an EMBL/GenBank/DDBJ whole genome shotgun (WGS) entry which is preliminary data.</text>
</comment>
<dbReference type="EMBL" id="JACEIK010001630">
    <property type="protein sequence ID" value="MCD7470931.1"/>
    <property type="molecule type" value="Genomic_DNA"/>
</dbReference>
<proteinExistence type="predicted"/>
<evidence type="ECO:0000313" key="2">
    <source>
        <dbReference type="Proteomes" id="UP000823775"/>
    </source>
</evidence>
<evidence type="ECO:0000313" key="1">
    <source>
        <dbReference type="EMBL" id="MCD7470931.1"/>
    </source>
</evidence>
<accession>A0ABS8TIX9</accession>
<reference evidence="1 2" key="1">
    <citation type="journal article" date="2021" name="BMC Genomics">
        <title>Datura genome reveals duplications of psychoactive alkaloid biosynthetic genes and high mutation rate following tissue culture.</title>
        <authorList>
            <person name="Rajewski A."/>
            <person name="Carter-House D."/>
            <person name="Stajich J."/>
            <person name="Litt A."/>
        </authorList>
    </citation>
    <scope>NUCLEOTIDE SEQUENCE [LARGE SCALE GENOMIC DNA]</scope>
    <source>
        <strain evidence="1">AR-01</strain>
    </source>
</reference>
<sequence length="185" mass="20535">NLSYQAGQAKGQAQLLLKFSLSGGCRFSDLAIPKLDGLASLFGTLDSFHQIKQSESTKKNAEINSDILLLLRHHSLAQPHISRHLINRSPFQVNRSLRSITSSTIHSRASHMLPYERVTIRSFSTSELAVEHKDSRSNRCLTGIFSKPNRSSDETKLDLESNNVIVTHDLVIKALRSFNTAPDAA</sequence>
<dbReference type="Proteomes" id="UP000823775">
    <property type="component" value="Unassembled WGS sequence"/>
</dbReference>
<feature type="non-terminal residue" evidence="1">
    <location>
        <position position="1"/>
    </location>
</feature>
<keyword evidence="2" id="KW-1185">Reference proteome</keyword>
<gene>
    <name evidence="1" type="ORF">HAX54_011168</name>
</gene>
<name>A0ABS8TIX9_DATST</name>
<organism evidence="1 2">
    <name type="scientific">Datura stramonium</name>
    <name type="common">Jimsonweed</name>
    <name type="synonym">Common thornapple</name>
    <dbReference type="NCBI Taxonomy" id="4076"/>
    <lineage>
        <taxon>Eukaryota</taxon>
        <taxon>Viridiplantae</taxon>
        <taxon>Streptophyta</taxon>
        <taxon>Embryophyta</taxon>
        <taxon>Tracheophyta</taxon>
        <taxon>Spermatophyta</taxon>
        <taxon>Magnoliopsida</taxon>
        <taxon>eudicotyledons</taxon>
        <taxon>Gunneridae</taxon>
        <taxon>Pentapetalae</taxon>
        <taxon>asterids</taxon>
        <taxon>lamiids</taxon>
        <taxon>Solanales</taxon>
        <taxon>Solanaceae</taxon>
        <taxon>Solanoideae</taxon>
        <taxon>Datureae</taxon>
        <taxon>Datura</taxon>
    </lineage>
</organism>
<protein>
    <submittedName>
        <fullName evidence="1">Uncharacterized protein</fullName>
    </submittedName>
</protein>